<dbReference type="PANTHER" id="PTHR10336:SF82">
    <property type="entry name" value="PHOSPHOINOSITIDE PHOSPHOLIPASE C"/>
    <property type="match status" value="1"/>
</dbReference>
<feature type="region of interest" description="Disordered" evidence="8">
    <location>
        <begin position="531"/>
        <end position="579"/>
    </location>
</feature>
<dbReference type="CDD" id="cd00275">
    <property type="entry name" value="C2_PLC_like"/>
    <property type="match status" value="1"/>
</dbReference>
<dbReference type="GO" id="GO:0016042">
    <property type="term" value="P:lipid catabolic process"/>
    <property type="evidence" value="ECO:0007669"/>
    <property type="project" value="UniProtKB-KW"/>
</dbReference>
<dbReference type="PROSITE" id="PS50004">
    <property type="entry name" value="C2"/>
    <property type="match status" value="1"/>
</dbReference>
<dbReference type="PROSITE" id="PS50008">
    <property type="entry name" value="PIPLC_Y_DOMAIN"/>
    <property type="match status" value="1"/>
</dbReference>
<dbReference type="GO" id="GO:0048015">
    <property type="term" value="P:phosphatidylinositol-mediated signaling"/>
    <property type="evidence" value="ECO:0007669"/>
    <property type="project" value="TreeGrafter"/>
</dbReference>
<reference evidence="11 12" key="1">
    <citation type="submission" date="2015-01" db="EMBL/GenBank/DDBJ databases">
        <title>The Genome Sequence of Capronia semiimmersa CBS27337.</title>
        <authorList>
            <consortium name="The Broad Institute Genomics Platform"/>
            <person name="Cuomo C."/>
            <person name="de Hoog S."/>
            <person name="Gorbushina A."/>
            <person name="Stielow B."/>
            <person name="Teixiera M."/>
            <person name="Abouelleil A."/>
            <person name="Chapman S.B."/>
            <person name="Priest M."/>
            <person name="Young S.K."/>
            <person name="Wortman J."/>
            <person name="Nusbaum C."/>
            <person name="Birren B."/>
        </authorList>
    </citation>
    <scope>NUCLEOTIDE SEQUENCE [LARGE SCALE GENOMIC DNA]</scope>
    <source>
        <strain evidence="11 12">CBS 27337</strain>
    </source>
</reference>
<dbReference type="InterPro" id="IPR001711">
    <property type="entry name" value="PLipase_C_Pinositol-sp_Y"/>
</dbReference>
<feature type="region of interest" description="Disordered" evidence="8">
    <location>
        <begin position="323"/>
        <end position="359"/>
    </location>
</feature>
<dbReference type="SMART" id="SM00149">
    <property type="entry name" value="PLCYc"/>
    <property type="match status" value="1"/>
</dbReference>
<dbReference type="EC" id="3.1.4.11" evidence="7"/>
<keyword evidence="5" id="KW-0807">Transducer</keyword>
<dbReference type="FunFam" id="3.20.20.190:FF:000039">
    <property type="entry name" value="Phosphoinositide phospholipase C"/>
    <property type="match status" value="1"/>
</dbReference>
<evidence type="ECO:0000256" key="5">
    <source>
        <dbReference type="ARBA" id="ARBA00023224"/>
    </source>
</evidence>
<feature type="domain" description="PI-PLC Y-box" evidence="10">
    <location>
        <begin position="365"/>
        <end position="480"/>
    </location>
</feature>
<sequence length="659" mass="72261">MMAHAIMSQTLPARAAGGGQPSEAVSHFPLQPFSDPVLSHLVAARKSIESQDGEKFSDVVAWLTYMASDTSNAMSAPVGNDLNYPMSSYFISSSHNTYLSGHQLYGEASELAYTNVLQRGCRCLEIDVWDGESDSDTSTSDDDDERSEPKASRWGKVKARAARMRSRSRSASLAAGGSAGGQPPTPSHVQVSAPPGRPDNVASPRLAEPTANGSDHLSPQPSPQLGAKREPRVLHGYTLTQPITFRSVCHAIRSSAFVSTELPLVVSLEVHASLEQQEVMVEIMRDVWSGYLVSPDSGTDISALPPPEALKRKILIKVKWTPNTETGESNDPIEHVNSNSTDGTADSVPTSPEKRKKASKVLARLSELGVYTRAYTFRHFSQPEAALPNHVFSLSENKVHSMHSDPSHGPALFDHNRDFLMRVFPKGTRINSSNVDPTFHWRVGAQMVALNWQKMDKGMMLNEGMFSGTGGWVLKPEGYRCTRMSGPADDSPQPKRRVNLEIRLLAAQRLPVPVDKDPSHAHKMKPYVKVQLHVDPPGPSGQGKEGDGGGNSKEDVQPYGGEEKDSTVHKRRSATGRTDCPDFKGEVMSWYNTSNAIQELSFIRLKIMDDRSMGKDNMLAWACIRLDRLQPGYRFVHLLNPSGMPSPGALLVHVSKRME</sequence>
<proteinExistence type="predicted"/>
<keyword evidence="12" id="KW-1185">Reference proteome</keyword>
<evidence type="ECO:0000256" key="1">
    <source>
        <dbReference type="ARBA" id="ARBA00001195"/>
    </source>
</evidence>
<feature type="compositionally biased region" description="Acidic residues" evidence="8">
    <location>
        <begin position="130"/>
        <end position="146"/>
    </location>
</feature>
<dbReference type="Proteomes" id="UP000054266">
    <property type="component" value="Unassembled WGS sequence"/>
</dbReference>
<protein>
    <recommendedName>
        <fullName evidence="7">Phosphoinositide phospholipase C</fullName>
        <ecNumber evidence="7">3.1.4.11</ecNumber>
    </recommendedName>
</protein>
<evidence type="ECO:0000256" key="8">
    <source>
        <dbReference type="SAM" id="MobiDB-lite"/>
    </source>
</evidence>
<dbReference type="PRINTS" id="PR00390">
    <property type="entry name" value="PHPHLIPASEC"/>
</dbReference>
<comment type="function">
    <text evidence="6">The production of the second messenger molecules diacylglycerol (DAG) and inositol 1,4,5-trisphosphate (IP3) is mediated by activated phosphatidylinositol-specific phospholipase C enzymes.</text>
</comment>
<dbReference type="SMART" id="SM00239">
    <property type="entry name" value="C2"/>
    <property type="match status" value="1"/>
</dbReference>
<keyword evidence="3 7" id="KW-0442">Lipid degradation</keyword>
<dbReference type="CDD" id="cd08598">
    <property type="entry name" value="PI-PLC1c_yeast"/>
    <property type="match status" value="1"/>
</dbReference>
<dbReference type="InterPro" id="IPR017946">
    <property type="entry name" value="PLC-like_Pdiesterase_TIM-brl"/>
</dbReference>
<evidence type="ECO:0000259" key="9">
    <source>
        <dbReference type="PROSITE" id="PS50004"/>
    </source>
</evidence>
<dbReference type="InterPro" id="IPR000909">
    <property type="entry name" value="PLipase_C_PInositol-sp_X_dom"/>
</dbReference>
<dbReference type="InterPro" id="IPR001192">
    <property type="entry name" value="PI-PLC_fam"/>
</dbReference>
<dbReference type="InterPro" id="IPR035892">
    <property type="entry name" value="C2_domain_sf"/>
</dbReference>
<feature type="compositionally biased region" description="Basic and acidic residues" evidence="8">
    <location>
        <begin position="544"/>
        <end position="568"/>
    </location>
</feature>
<comment type="catalytic activity">
    <reaction evidence="1 7">
        <text>a 1,2-diacyl-sn-glycero-3-phospho-(1D-myo-inositol-4,5-bisphosphate) + H2O = 1D-myo-inositol 1,4,5-trisphosphate + a 1,2-diacyl-sn-glycerol + H(+)</text>
        <dbReference type="Rhea" id="RHEA:33179"/>
        <dbReference type="ChEBI" id="CHEBI:15377"/>
        <dbReference type="ChEBI" id="CHEBI:15378"/>
        <dbReference type="ChEBI" id="CHEBI:17815"/>
        <dbReference type="ChEBI" id="CHEBI:58456"/>
        <dbReference type="ChEBI" id="CHEBI:203600"/>
        <dbReference type="EC" id="3.1.4.11"/>
    </reaction>
</comment>
<feature type="compositionally biased region" description="Polar residues" evidence="8">
    <location>
        <begin position="336"/>
        <end position="350"/>
    </location>
</feature>
<organism evidence="11 12">
    <name type="scientific">Phialophora macrospora</name>
    <dbReference type="NCBI Taxonomy" id="1851006"/>
    <lineage>
        <taxon>Eukaryota</taxon>
        <taxon>Fungi</taxon>
        <taxon>Dikarya</taxon>
        <taxon>Ascomycota</taxon>
        <taxon>Pezizomycotina</taxon>
        <taxon>Eurotiomycetes</taxon>
        <taxon>Chaetothyriomycetidae</taxon>
        <taxon>Chaetothyriales</taxon>
        <taxon>Herpotrichiellaceae</taxon>
        <taxon>Phialophora</taxon>
    </lineage>
</organism>
<keyword evidence="4 7" id="KW-0443">Lipid metabolism</keyword>
<dbReference type="GO" id="GO:0051209">
    <property type="term" value="P:release of sequestered calcium ion into cytosol"/>
    <property type="evidence" value="ECO:0007669"/>
    <property type="project" value="TreeGrafter"/>
</dbReference>
<dbReference type="InterPro" id="IPR000008">
    <property type="entry name" value="C2_dom"/>
</dbReference>
<dbReference type="Pfam" id="PF00168">
    <property type="entry name" value="C2"/>
    <property type="match status" value="1"/>
</dbReference>
<keyword evidence="2 7" id="KW-0378">Hydrolase</keyword>
<feature type="domain" description="C2" evidence="9">
    <location>
        <begin position="480"/>
        <end position="640"/>
    </location>
</feature>
<dbReference type="PROSITE" id="PS50007">
    <property type="entry name" value="PIPLC_X_DOMAIN"/>
    <property type="match status" value="1"/>
</dbReference>
<dbReference type="SMART" id="SM00148">
    <property type="entry name" value="PLCXc"/>
    <property type="match status" value="1"/>
</dbReference>
<evidence type="ECO:0000256" key="6">
    <source>
        <dbReference type="ARBA" id="ARBA00059664"/>
    </source>
</evidence>
<gene>
    <name evidence="11" type="ORF">PV04_07386</name>
</gene>
<dbReference type="SUPFAM" id="SSF51695">
    <property type="entry name" value="PLC-like phosphodiesterases"/>
    <property type="match status" value="1"/>
</dbReference>
<dbReference type="Gene3D" id="2.60.40.150">
    <property type="entry name" value="C2 domain"/>
    <property type="match status" value="1"/>
</dbReference>
<evidence type="ECO:0000259" key="10">
    <source>
        <dbReference type="PROSITE" id="PS50008"/>
    </source>
</evidence>
<evidence type="ECO:0000313" key="12">
    <source>
        <dbReference type="Proteomes" id="UP000054266"/>
    </source>
</evidence>
<evidence type="ECO:0000256" key="3">
    <source>
        <dbReference type="ARBA" id="ARBA00022963"/>
    </source>
</evidence>
<dbReference type="Pfam" id="PF00387">
    <property type="entry name" value="PI-PLC-Y"/>
    <property type="match status" value="1"/>
</dbReference>
<dbReference type="EMBL" id="KN846960">
    <property type="protein sequence ID" value="KIW65102.1"/>
    <property type="molecule type" value="Genomic_DNA"/>
</dbReference>
<dbReference type="SUPFAM" id="SSF49562">
    <property type="entry name" value="C2 domain (Calcium/lipid-binding domain, CaLB)"/>
    <property type="match status" value="1"/>
</dbReference>
<name>A0A0D2DSF9_9EURO</name>
<dbReference type="Pfam" id="PF00388">
    <property type="entry name" value="PI-PLC-X"/>
    <property type="match status" value="1"/>
</dbReference>
<dbReference type="GO" id="GO:0004435">
    <property type="term" value="F:phosphatidylinositol-4,5-bisphosphate phospholipase C activity"/>
    <property type="evidence" value="ECO:0007669"/>
    <property type="project" value="UniProtKB-EC"/>
</dbReference>
<evidence type="ECO:0000313" key="11">
    <source>
        <dbReference type="EMBL" id="KIW65102.1"/>
    </source>
</evidence>
<feature type="compositionally biased region" description="Basic residues" evidence="8">
    <location>
        <begin position="153"/>
        <end position="168"/>
    </location>
</feature>
<accession>A0A0D2DSF9</accession>
<evidence type="ECO:0000256" key="4">
    <source>
        <dbReference type="ARBA" id="ARBA00023098"/>
    </source>
</evidence>
<dbReference type="AlphaFoldDB" id="A0A0D2DSF9"/>
<dbReference type="Gene3D" id="3.20.20.190">
    <property type="entry name" value="Phosphatidylinositol (PI) phosphodiesterase"/>
    <property type="match status" value="2"/>
</dbReference>
<evidence type="ECO:0000256" key="2">
    <source>
        <dbReference type="ARBA" id="ARBA00022801"/>
    </source>
</evidence>
<dbReference type="STRING" id="5601.A0A0D2DSF9"/>
<feature type="region of interest" description="Disordered" evidence="8">
    <location>
        <begin position="130"/>
        <end position="231"/>
    </location>
</feature>
<evidence type="ECO:0000256" key="7">
    <source>
        <dbReference type="RuleBase" id="RU361133"/>
    </source>
</evidence>
<dbReference type="PANTHER" id="PTHR10336">
    <property type="entry name" value="PHOSPHOINOSITIDE-SPECIFIC PHOSPHOLIPASE C FAMILY PROTEIN"/>
    <property type="match status" value="1"/>
</dbReference>
<dbReference type="HOGENOM" id="CLU_002738_3_0_1"/>